<reference evidence="2" key="1">
    <citation type="submission" date="2023-06" db="EMBL/GenBank/DDBJ databases">
        <authorList>
            <person name="Noh H."/>
        </authorList>
    </citation>
    <scope>NUCLEOTIDE SEQUENCE</scope>
    <source>
        <strain evidence="2">DUCC20226</strain>
    </source>
</reference>
<gene>
    <name evidence="2" type="ORF">N8I77_003616</name>
</gene>
<name>A0AAD9W6Z3_PHOAM</name>
<dbReference type="PANTHER" id="PTHR33112:SF16">
    <property type="entry name" value="HETEROKARYON INCOMPATIBILITY DOMAIN-CONTAINING PROTEIN"/>
    <property type="match status" value="1"/>
</dbReference>
<feature type="domain" description="Heterokaryon incompatibility" evidence="1">
    <location>
        <begin position="295"/>
        <end position="438"/>
    </location>
</feature>
<evidence type="ECO:0000259" key="1">
    <source>
        <dbReference type="Pfam" id="PF06985"/>
    </source>
</evidence>
<dbReference type="Proteomes" id="UP001265746">
    <property type="component" value="Unassembled WGS sequence"/>
</dbReference>
<organism evidence="2 3">
    <name type="scientific">Phomopsis amygdali</name>
    <name type="common">Fusicoccum amygdali</name>
    <dbReference type="NCBI Taxonomy" id="1214568"/>
    <lineage>
        <taxon>Eukaryota</taxon>
        <taxon>Fungi</taxon>
        <taxon>Dikarya</taxon>
        <taxon>Ascomycota</taxon>
        <taxon>Pezizomycotina</taxon>
        <taxon>Sordariomycetes</taxon>
        <taxon>Sordariomycetidae</taxon>
        <taxon>Diaporthales</taxon>
        <taxon>Diaporthaceae</taxon>
        <taxon>Diaporthe</taxon>
    </lineage>
</organism>
<comment type="caution">
    <text evidence="2">The sequence shown here is derived from an EMBL/GenBank/DDBJ whole genome shotgun (WGS) entry which is preliminary data.</text>
</comment>
<dbReference type="EMBL" id="JAUJFL010000002">
    <property type="protein sequence ID" value="KAK2610163.1"/>
    <property type="molecule type" value="Genomic_DNA"/>
</dbReference>
<protein>
    <recommendedName>
        <fullName evidence="1">Heterokaryon incompatibility domain-containing protein</fullName>
    </recommendedName>
</protein>
<proteinExistence type="predicted"/>
<dbReference type="AlphaFoldDB" id="A0AAD9W6Z3"/>
<dbReference type="PANTHER" id="PTHR33112">
    <property type="entry name" value="DOMAIN PROTEIN, PUTATIVE-RELATED"/>
    <property type="match status" value="1"/>
</dbReference>
<dbReference type="Pfam" id="PF06985">
    <property type="entry name" value="HET"/>
    <property type="match status" value="1"/>
</dbReference>
<dbReference type="InterPro" id="IPR010730">
    <property type="entry name" value="HET"/>
</dbReference>
<evidence type="ECO:0000313" key="2">
    <source>
        <dbReference type="EMBL" id="KAK2610163.1"/>
    </source>
</evidence>
<keyword evidence="3" id="KW-1185">Reference proteome</keyword>
<accession>A0AAD9W6Z3</accession>
<sequence>MSDLDRATAALALGDGDEMCEWYRRPVIGGDAYPRLQAGRGVLESGLCGECASLTQAMLGARPDTSLSHNGQEDVVGVSVTRIILDEGYTFQKPYSQLRDDANFCALCQTIEDSVGFTQRYAAGHDPTQIPLGNHLYLEPVTSDNDLVGFLVRVAEDENASETDSETSSSDASKGGFKSNPTLKGFLEVEVWETEAVRVVDNLSSFDAIKGRKAVNTPGSSFRKDVPWQDMTQMLHSWLRECDSVHGVCRDHKNSRRSSTDVNTSASPTRLLEIQQVNGQFHVRIVAGTENRTRYTALSHRWGDYRSSRTTTTNIEKYRNDIKFDSLPLTLRQAVQITHAAGVRHLWVDCLCIIQDDDNDWAQEAPKMGSIYASAYFTIAASAFEDAGCFPLKFSEDHRVTIDIYPEFELKISPRSSDFNTWAIEHEPLQKRGWTLQERLLSQRILYCSRYEYYWLCREQRLRAYGDPGDWFVYGSVMPPIEQHGLPLLLSYSPQSREAALTEWYMLLLDYSNRQLTLEKDKLIAINGLVDIFQRWIGSRYLHGLWECDLACGLVWYPGSHWSNNFSDSSDSEREIKTFAPDKSRFRRTYPTRAPSWSWASADGFQEHFGSQINRLADASGKSLSELVYVKATIASDDEHRSFLGGELSAEPQILKISGRLSKAFYGYEDAEEQNNRVWQLDREGGSKVFSFIADDPNFDPDEHIADAESSRLHVLPISAHMGLVITPASEDNVPLYQRVGTSNFMIPYLSQLDSDKSEGSTARTFGDGSEYATVQTNDGIIEALGSVNKTDIKALDEDTDAALYTEGESSGKEDSINTEDIGKYGGFNDWYCGKFLDECQWLGKTGVSETIFLC</sequence>
<evidence type="ECO:0000313" key="3">
    <source>
        <dbReference type="Proteomes" id="UP001265746"/>
    </source>
</evidence>